<feature type="transmembrane region" description="Helical" evidence="1">
    <location>
        <begin position="164"/>
        <end position="188"/>
    </location>
</feature>
<evidence type="ECO:0000313" key="4">
    <source>
        <dbReference type="Proteomes" id="UP000183567"/>
    </source>
</evidence>
<comment type="caution">
    <text evidence="3">The sequence shown here is derived from an EMBL/GenBank/DDBJ whole genome shotgun (WGS) entry which is preliminary data.</text>
</comment>
<dbReference type="AlphaFoldDB" id="A0A1J8QE78"/>
<name>A0A1J8QE78_9AGAM</name>
<keyword evidence="1" id="KW-1133">Transmembrane helix</keyword>
<dbReference type="InterPro" id="IPR045340">
    <property type="entry name" value="DUF6533"/>
</dbReference>
<keyword evidence="1" id="KW-0472">Membrane</keyword>
<protein>
    <recommendedName>
        <fullName evidence="2">DUF6533 domain-containing protein</fullName>
    </recommendedName>
</protein>
<organism evidence="3 4">
    <name type="scientific">Rhizopogon vesiculosus</name>
    <dbReference type="NCBI Taxonomy" id="180088"/>
    <lineage>
        <taxon>Eukaryota</taxon>
        <taxon>Fungi</taxon>
        <taxon>Dikarya</taxon>
        <taxon>Basidiomycota</taxon>
        <taxon>Agaricomycotina</taxon>
        <taxon>Agaricomycetes</taxon>
        <taxon>Agaricomycetidae</taxon>
        <taxon>Boletales</taxon>
        <taxon>Suillineae</taxon>
        <taxon>Rhizopogonaceae</taxon>
        <taxon>Rhizopogon</taxon>
    </lineage>
</organism>
<feature type="transmembrane region" description="Helical" evidence="1">
    <location>
        <begin position="103"/>
        <end position="122"/>
    </location>
</feature>
<accession>A0A1J8QE78</accession>
<evidence type="ECO:0000313" key="3">
    <source>
        <dbReference type="EMBL" id="OJA18259.1"/>
    </source>
</evidence>
<evidence type="ECO:0000256" key="1">
    <source>
        <dbReference type="SAM" id="Phobius"/>
    </source>
</evidence>
<keyword evidence="4" id="KW-1185">Reference proteome</keyword>
<proteinExistence type="predicted"/>
<reference evidence="3 4" key="1">
    <citation type="submission" date="2016-03" db="EMBL/GenBank/DDBJ databases">
        <title>Comparative genomics of the ectomycorrhizal sister species Rhizopogon vinicolor and Rhizopogon vesiculosus (Basidiomycota: Boletales) reveals a divergence of the mating type B locus.</title>
        <authorList>
            <person name="Mujic A.B."/>
            <person name="Kuo A."/>
            <person name="Tritt A."/>
            <person name="Lipzen A."/>
            <person name="Chen C."/>
            <person name="Johnson J."/>
            <person name="Sharma A."/>
            <person name="Barry K."/>
            <person name="Grigoriev I.V."/>
            <person name="Spatafora J.W."/>
        </authorList>
    </citation>
    <scope>NUCLEOTIDE SEQUENCE [LARGE SCALE GENOMIC DNA]</scope>
    <source>
        <strain evidence="3 4">AM-OR11-056</strain>
    </source>
</reference>
<dbReference type="OrthoDB" id="3349377at2759"/>
<sequence>MRTRTVPVTGPRRQDTKYSGYTLTVGNANANWLLGDQLIAVGAHKATIKDLMSSTSDIASLQVSDYLSLTAAVVITYDFLLLIGCEVELVWKRPWSLMSTLYVVVRYLGLALAMSVFFLLRFSSSHTSTAWIHSFAADSREVVTQYNLLNTEFCLEALGPSPMFYIYASIPSAIFDALLVALATTRLVKHTIEMNEVTGKTRLNQCMKIIVRDSVIYFVLNLAYKILNVIPLENIPVSPVEVYDEHQWDLTNSFSFWKAVCKSLAELFCAIEPYVLAPRFVINFRQYNTCRHGLMTGSDFMGPLLTLVPPEYELGPMSPARLEDSS</sequence>
<dbReference type="Pfam" id="PF20151">
    <property type="entry name" value="DUF6533"/>
    <property type="match status" value="1"/>
</dbReference>
<evidence type="ECO:0000259" key="2">
    <source>
        <dbReference type="Pfam" id="PF20151"/>
    </source>
</evidence>
<keyword evidence="1" id="KW-0812">Transmembrane</keyword>
<feature type="domain" description="DUF6533" evidence="2">
    <location>
        <begin position="66"/>
        <end position="111"/>
    </location>
</feature>
<dbReference type="EMBL" id="LVVM01001566">
    <property type="protein sequence ID" value="OJA18259.1"/>
    <property type="molecule type" value="Genomic_DNA"/>
</dbReference>
<gene>
    <name evidence="3" type="ORF">AZE42_05817</name>
</gene>
<dbReference type="Proteomes" id="UP000183567">
    <property type="component" value="Unassembled WGS sequence"/>
</dbReference>